<reference evidence="1" key="1">
    <citation type="submission" date="2023-05" db="EMBL/GenBank/DDBJ databases">
        <title>Genome and transcriptome analyses reveal genes involved in the formation of fine ridges on petal epidermal cells in Hibiscus trionum.</title>
        <authorList>
            <person name="Koshimizu S."/>
            <person name="Masuda S."/>
            <person name="Ishii T."/>
            <person name="Shirasu K."/>
            <person name="Hoshino A."/>
            <person name="Arita M."/>
        </authorList>
    </citation>
    <scope>NUCLEOTIDE SEQUENCE</scope>
    <source>
        <strain evidence="1">Hamamatsu line</strain>
    </source>
</reference>
<evidence type="ECO:0000313" key="1">
    <source>
        <dbReference type="EMBL" id="GMJ03512.1"/>
    </source>
</evidence>
<protein>
    <recommendedName>
        <fullName evidence="3">Reverse transcriptase</fullName>
    </recommendedName>
</protein>
<name>A0A9W7IYQ0_HIBTR</name>
<evidence type="ECO:0008006" key="3">
    <source>
        <dbReference type="Google" id="ProtNLM"/>
    </source>
</evidence>
<dbReference type="PANTHER" id="PTHR46890">
    <property type="entry name" value="NON-LTR RETROLELEMENT REVERSE TRANSCRIPTASE-LIKE PROTEIN-RELATED"/>
    <property type="match status" value="1"/>
</dbReference>
<sequence>MEREFSMEEIKEALWSMDGSRAPGPDGFNAHFLKKFWENIKGKIWDFFAEFYNNQQFEKSVNHSCIVLIQKKQNPAGIGDYRPIS</sequence>
<dbReference type="Proteomes" id="UP001165190">
    <property type="component" value="Unassembled WGS sequence"/>
</dbReference>
<dbReference type="AlphaFoldDB" id="A0A9W7IYQ0"/>
<proteinExistence type="predicted"/>
<dbReference type="EMBL" id="BSYR01000037">
    <property type="protein sequence ID" value="GMJ03512.1"/>
    <property type="molecule type" value="Genomic_DNA"/>
</dbReference>
<dbReference type="PANTHER" id="PTHR46890:SF48">
    <property type="entry name" value="RNA-DIRECTED DNA POLYMERASE"/>
    <property type="match status" value="1"/>
</dbReference>
<keyword evidence="2" id="KW-1185">Reference proteome</keyword>
<gene>
    <name evidence="1" type="ORF">HRI_004020400</name>
</gene>
<dbReference type="InterPro" id="IPR052343">
    <property type="entry name" value="Retrotransposon-Effector_Assoc"/>
</dbReference>
<dbReference type="OrthoDB" id="1002389at2759"/>
<organism evidence="1 2">
    <name type="scientific">Hibiscus trionum</name>
    <name type="common">Flower of an hour</name>
    <dbReference type="NCBI Taxonomy" id="183268"/>
    <lineage>
        <taxon>Eukaryota</taxon>
        <taxon>Viridiplantae</taxon>
        <taxon>Streptophyta</taxon>
        <taxon>Embryophyta</taxon>
        <taxon>Tracheophyta</taxon>
        <taxon>Spermatophyta</taxon>
        <taxon>Magnoliopsida</taxon>
        <taxon>eudicotyledons</taxon>
        <taxon>Gunneridae</taxon>
        <taxon>Pentapetalae</taxon>
        <taxon>rosids</taxon>
        <taxon>malvids</taxon>
        <taxon>Malvales</taxon>
        <taxon>Malvaceae</taxon>
        <taxon>Malvoideae</taxon>
        <taxon>Hibiscus</taxon>
    </lineage>
</organism>
<evidence type="ECO:0000313" key="2">
    <source>
        <dbReference type="Proteomes" id="UP001165190"/>
    </source>
</evidence>
<accession>A0A9W7IYQ0</accession>
<comment type="caution">
    <text evidence="1">The sequence shown here is derived from an EMBL/GenBank/DDBJ whole genome shotgun (WGS) entry which is preliminary data.</text>
</comment>